<comment type="subcellular location">
    <subcellularLocation>
        <location evidence="1 7">Cell membrane</location>
        <topology evidence="1 7">Multi-pass membrane protein</topology>
    </subcellularLocation>
</comment>
<keyword evidence="3" id="KW-1003">Cell membrane</keyword>
<dbReference type="CDD" id="cd06261">
    <property type="entry name" value="TM_PBP2"/>
    <property type="match status" value="1"/>
</dbReference>
<evidence type="ECO:0000256" key="2">
    <source>
        <dbReference type="ARBA" id="ARBA00022448"/>
    </source>
</evidence>
<keyword evidence="4 7" id="KW-0812">Transmembrane</keyword>
<dbReference type="Gene3D" id="1.10.3720.10">
    <property type="entry name" value="MetI-like"/>
    <property type="match status" value="1"/>
</dbReference>
<proteinExistence type="inferred from homology"/>
<dbReference type="PANTHER" id="PTHR43744">
    <property type="entry name" value="ABC TRANSPORTER PERMEASE PROTEIN MG189-RELATED-RELATED"/>
    <property type="match status" value="1"/>
</dbReference>
<feature type="transmembrane region" description="Helical" evidence="7">
    <location>
        <begin position="77"/>
        <end position="101"/>
    </location>
</feature>
<dbReference type="Pfam" id="PF00528">
    <property type="entry name" value="BPD_transp_1"/>
    <property type="match status" value="1"/>
</dbReference>
<sequence>MDNKKIKKHSFSVSTRRKVITYIILLAGAFISLLPFIWMISTSLMTLGEALGTAFFPSSLKFENYVIAWQRAEFSKYFVNSLLITIITLSGEITFSIFAAYAFARIEFPGRDLIFGVMLSTIMIPAMVLIIPNFLTVTWLGRIGPIPWINNWPALTIPFMGSIFSIFLLKQFFAQVPNELFDAAQIDGAGHLRFLVQVVLPLSKAPLMVILVLSFIGTWNSLAWPMLVTNTPDWRPISVGLMNFVDEAGQLINLTMAGAFITIIPILIIYFFTQRQFTESIARSGLKG</sequence>
<evidence type="ECO:0000256" key="6">
    <source>
        <dbReference type="ARBA" id="ARBA00023136"/>
    </source>
</evidence>
<dbReference type="PANTHER" id="PTHR43744:SF12">
    <property type="entry name" value="ABC TRANSPORTER PERMEASE PROTEIN MG189-RELATED"/>
    <property type="match status" value="1"/>
</dbReference>
<comment type="similarity">
    <text evidence="7">Belongs to the binding-protein-dependent transport system permease family.</text>
</comment>
<keyword evidence="5 7" id="KW-1133">Transmembrane helix</keyword>
<evidence type="ECO:0000259" key="8">
    <source>
        <dbReference type="PROSITE" id="PS50928"/>
    </source>
</evidence>
<evidence type="ECO:0000256" key="1">
    <source>
        <dbReference type="ARBA" id="ARBA00004651"/>
    </source>
</evidence>
<evidence type="ECO:0000256" key="7">
    <source>
        <dbReference type="RuleBase" id="RU363032"/>
    </source>
</evidence>
<dbReference type="KEGG" id="abat:CFX1CAM_0057"/>
<feature type="transmembrane region" description="Helical" evidence="7">
    <location>
        <begin position="194"/>
        <end position="216"/>
    </location>
</feature>
<dbReference type="GO" id="GO:0055085">
    <property type="term" value="P:transmembrane transport"/>
    <property type="evidence" value="ECO:0007669"/>
    <property type="project" value="InterPro"/>
</dbReference>
<accession>A0A1Y6K0E0</accession>
<feature type="transmembrane region" description="Helical" evidence="7">
    <location>
        <begin position="251"/>
        <end position="273"/>
    </location>
</feature>
<keyword evidence="2 7" id="KW-0813">Transport</keyword>
<feature type="transmembrane region" description="Helical" evidence="7">
    <location>
        <begin position="20"/>
        <end position="40"/>
    </location>
</feature>
<dbReference type="GO" id="GO:0005886">
    <property type="term" value="C:plasma membrane"/>
    <property type="evidence" value="ECO:0007669"/>
    <property type="project" value="UniProtKB-SubCell"/>
</dbReference>
<reference evidence="10" key="1">
    <citation type="submission" date="2017-05" db="EMBL/GenBank/DDBJ databases">
        <authorList>
            <person name="Kirkegaard R."/>
            <person name="Mcilroy J S."/>
        </authorList>
    </citation>
    <scope>NUCLEOTIDE SEQUENCE [LARGE SCALE GENOMIC DNA]</scope>
</reference>
<dbReference type="OrthoDB" id="9771544at2"/>
<evidence type="ECO:0000256" key="5">
    <source>
        <dbReference type="ARBA" id="ARBA00022989"/>
    </source>
</evidence>
<keyword evidence="6 7" id="KW-0472">Membrane</keyword>
<protein>
    <submittedName>
        <fullName evidence="9">Sugar ABC transporter, permease protein</fullName>
    </submittedName>
</protein>
<dbReference type="RefSeq" id="WP_087861080.1">
    <property type="nucleotide sequence ID" value="NZ_LT859958.1"/>
</dbReference>
<evidence type="ECO:0000256" key="4">
    <source>
        <dbReference type="ARBA" id="ARBA00022692"/>
    </source>
</evidence>
<evidence type="ECO:0000313" key="9">
    <source>
        <dbReference type="EMBL" id="SMX53123.1"/>
    </source>
</evidence>
<dbReference type="EMBL" id="LT859958">
    <property type="protein sequence ID" value="SMX53123.1"/>
    <property type="molecule type" value="Genomic_DNA"/>
</dbReference>
<keyword evidence="10" id="KW-1185">Reference proteome</keyword>
<dbReference type="PROSITE" id="PS50928">
    <property type="entry name" value="ABC_TM1"/>
    <property type="match status" value="1"/>
</dbReference>
<feature type="domain" description="ABC transmembrane type-1" evidence="8">
    <location>
        <begin position="78"/>
        <end position="273"/>
    </location>
</feature>
<feature type="transmembrane region" description="Helical" evidence="7">
    <location>
        <begin position="113"/>
        <end position="135"/>
    </location>
</feature>
<dbReference type="Proteomes" id="UP000195514">
    <property type="component" value="Chromosome I"/>
</dbReference>
<evidence type="ECO:0000256" key="3">
    <source>
        <dbReference type="ARBA" id="ARBA00022475"/>
    </source>
</evidence>
<organism evidence="9 10">
    <name type="scientific">Candidatus Brevifilum fermentans</name>
    <dbReference type="NCBI Taxonomy" id="1986204"/>
    <lineage>
        <taxon>Bacteria</taxon>
        <taxon>Bacillati</taxon>
        <taxon>Chloroflexota</taxon>
        <taxon>Anaerolineae</taxon>
        <taxon>Anaerolineales</taxon>
        <taxon>Anaerolineaceae</taxon>
        <taxon>Candidatus Brevifilum</taxon>
    </lineage>
</organism>
<dbReference type="InterPro" id="IPR000515">
    <property type="entry name" value="MetI-like"/>
</dbReference>
<dbReference type="SUPFAM" id="SSF161098">
    <property type="entry name" value="MetI-like"/>
    <property type="match status" value="1"/>
</dbReference>
<name>A0A1Y6K0E0_9CHLR</name>
<dbReference type="InterPro" id="IPR035906">
    <property type="entry name" value="MetI-like_sf"/>
</dbReference>
<dbReference type="AlphaFoldDB" id="A0A1Y6K0E0"/>
<gene>
    <name evidence="9" type="ORF">CFX1CAM_0057</name>
</gene>
<evidence type="ECO:0000313" key="10">
    <source>
        <dbReference type="Proteomes" id="UP000195514"/>
    </source>
</evidence>
<feature type="transmembrane region" description="Helical" evidence="7">
    <location>
        <begin position="155"/>
        <end position="173"/>
    </location>
</feature>